<dbReference type="VEuPathDB" id="FungiDB:PTTG_12580"/>
<evidence type="ECO:0000256" key="1">
    <source>
        <dbReference type="SAM" id="MobiDB-lite"/>
    </source>
</evidence>
<reference evidence="2" key="1">
    <citation type="submission" date="2009-11" db="EMBL/GenBank/DDBJ databases">
        <authorList>
            <consortium name="The Broad Institute Genome Sequencing Platform"/>
            <person name="Ward D."/>
            <person name="Feldgarden M."/>
            <person name="Earl A."/>
            <person name="Young S.K."/>
            <person name="Zeng Q."/>
            <person name="Koehrsen M."/>
            <person name="Alvarado L."/>
            <person name="Berlin A."/>
            <person name="Bochicchio J."/>
            <person name="Borenstein D."/>
            <person name="Chapman S.B."/>
            <person name="Chen Z."/>
            <person name="Engels R."/>
            <person name="Freedman E."/>
            <person name="Gellesch M."/>
            <person name="Goldberg J."/>
            <person name="Griggs A."/>
            <person name="Gujja S."/>
            <person name="Heilman E."/>
            <person name="Heiman D."/>
            <person name="Hepburn T."/>
            <person name="Howarth C."/>
            <person name="Jen D."/>
            <person name="Larson L."/>
            <person name="Lewis B."/>
            <person name="Mehta T."/>
            <person name="Park D."/>
            <person name="Pearson M."/>
            <person name="Roberts A."/>
            <person name="Saif S."/>
            <person name="Shea T."/>
            <person name="Shenoy N."/>
            <person name="Sisk P."/>
            <person name="Stolte C."/>
            <person name="Sykes S."/>
            <person name="Thomson T."/>
            <person name="Walk T."/>
            <person name="White J."/>
            <person name="Yandava C."/>
            <person name="Izard J."/>
            <person name="Baranova O.V."/>
            <person name="Blanton J.M."/>
            <person name="Tanner A.C."/>
            <person name="Dewhirst F.E."/>
            <person name="Haas B."/>
            <person name="Nusbaum C."/>
            <person name="Birren B."/>
        </authorList>
    </citation>
    <scope>NUCLEOTIDE SEQUENCE [LARGE SCALE GENOMIC DNA]</scope>
    <source>
        <strain evidence="2">1-1 BBBD Race 1</strain>
    </source>
</reference>
<organism evidence="2">
    <name type="scientific">Puccinia triticina (isolate 1-1 / race 1 (BBBD))</name>
    <name type="common">Brown leaf rust fungus</name>
    <dbReference type="NCBI Taxonomy" id="630390"/>
    <lineage>
        <taxon>Eukaryota</taxon>
        <taxon>Fungi</taxon>
        <taxon>Dikarya</taxon>
        <taxon>Basidiomycota</taxon>
        <taxon>Pucciniomycotina</taxon>
        <taxon>Pucciniomycetes</taxon>
        <taxon>Pucciniales</taxon>
        <taxon>Pucciniaceae</taxon>
        <taxon>Puccinia</taxon>
    </lineage>
</organism>
<dbReference type="OrthoDB" id="2499190at2759"/>
<evidence type="ECO:0008006" key="5">
    <source>
        <dbReference type="Google" id="ProtNLM"/>
    </source>
</evidence>
<reference evidence="2" key="2">
    <citation type="submission" date="2016-05" db="EMBL/GenBank/DDBJ databases">
        <title>Comparative analysis highlights variable genome content of wheat rusts and divergence of the mating loci.</title>
        <authorList>
            <person name="Cuomo C.A."/>
            <person name="Bakkeren G."/>
            <person name="Szabo L."/>
            <person name="Khalil H."/>
            <person name="Joly D."/>
            <person name="Goldberg J."/>
            <person name="Young S."/>
            <person name="Zeng Q."/>
            <person name="Fellers J."/>
        </authorList>
    </citation>
    <scope>NUCLEOTIDE SEQUENCE [LARGE SCALE GENOMIC DNA]</scope>
    <source>
        <strain evidence="2">1-1 BBBD Race 1</strain>
    </source>
</reference>
<keyword evidence="4" id="KW-1185">Reference proteome</keyword>
<name>A0A180G240_PUCT1</name>
<evidence type="ECO:0000313" key="4">
    <source>
        <dbReference type="Proteomes" id="UP000005240"/>
    </source>
</evidence>
<evidence type="ECO:0000313" key="3">
    <source>
        <dbReference type="EnsemblFungi" id="PTTG_12580-t43_2-p1"/>
    </source>
</evidence>
<dbReference type="EnsemblFungi" id="PTTG_12580-t43_2">
    <property type="protein sequence ID" value="PTTG_12580-t43_2-p1"/>
    <property type="gene ID" value="PTTG_12580"/>
</dbReference>
<dbReference type="EMBL" id="ADAS02000867">
    <property type="protein sequence ID" value="OAV86717.1"/>
    <property type="molecule type" value="Genomic_DNA"/>
</dbReference>
<evidence type="ECO:0000313" key="2">
    <source>
        <dbReference type="EMBL" id="OAV86717.1"/>
    </source>
</evidence>
<feature type="region of interest" description="Disordered" evidence="1">
    <location>
        <begin position="534"/>
        <end position="567"/>
    </location>
</feature>
<accession>A0A180G240</accession>
<reference evidence="3 4" key="3">
    <citation type="journal article" date="2017" name="G3 (Bethesda)">
        <title>Comparative analysis highlights variable genome content of wheat rusts and divergence of the mating loci.</title>
        <authorList>
            <person name="Cuomo C.A."/>
            <person name="Bakkeren G."/>
            <person name="Khalil H.B."/>
            <person name="Panwar V."/>
            <person name="Joly D."/>
            <person name="Linning R."/>
            <person name="Sakthikumar S."/>
            <person name="Song X."/>
            <person name="Adiconis X."/>
            <person name="Fan L."/>
            <person name="Goldberg J.M."/>
            <person name="Levin J.Z."/>
            <person name="Young S."/>
            <person name="Zeng Q."/>
            <person name="Anikster Y."/>
            <person name="Bruce M."/>
            <person name="Wang M."/>
            <person name="Yin C."/>
            <person name="McCallum B."/>
            <person name="Szabo L.J."/>
            <person name="Hulbert S."/>
            <person name="Chen X."/>
            <person name="Fellers J.P."/>
        </authorList>
    </citation>
    <scope>NUCLEOTIDE SEQUENCE</scope>
    <source>
        <strain evidence="4">Isolate 1-1 / race 1 (BBBD)</strain>
        <strain evidence="3">isolate 1-1 / race 1 (BBBD)</strain>
    </source>
</reference>
<dbReference type="STRING" id="630390.A0A180G240"/>
<feature type="compositionally biased region" description="Polar residues" evidence="1">
    <location>
        <begin position="549"/>
        <end position="567"/>
    </location>
</feature>
<protein>
    <recommendedName>
        <fullName evidence="5">Nucleolar 27S pre-rRNA processing Urb2/Npa2 C-terminal domain-containing protein</fullName>
    </recommendedName>
</protein>
<reference evidence="3" key="4">
    <citation type="submission" date="2025-05" db="UniProtKB">
        <authorList>
            <consortium name="EnsemblFungi"/>
        </authorList>
    </citation>
    <scope>IDENTIFICATION</scope>
    <source>
        <strain evidence="3">isolate 1-1 / race 1 (BBBD)</strain>
    </source>
</reference>
<dbReference type="Proteomes" id="UP000005240">
    <property type="component" value="Unassembled WGS sequence"/>
</dbReference>
<gene>
    <name evidence="2" type="ORF">PTTG_12580</name>
</gene>
<sequence>MSGDPSILELSNRPADLFQSLRSRDTPIEQRLKLAQLHWTDPKFTLPYKQLYFLRWIFEVDFFEPKRSNKKANTESFTSPVHYPVFWSLLRQLVSDIQAPDLSTVLGGTPPIILLRHTLLEWSNLLEDLQFSQDVWSTLNVIFPIISQRLSLDVSLEILNEIFEGLMKLGRSISEPVEQIVLLIIKRILPTIEHATNSRKAFNSIILNQKKLNSIIQVAFSPYSTSSLKALVFRIIQSLIFTVENLKKVNLNQESPIEWLDALDAVGKKNEKMGAAVIEIVTHLLSALICELPGLRSQLFSQQHPSNGAQSSNSRNVAMDLAYLHATRTFILRVVKNTVEILKDLGSSTSSNLSASIASQKVIVRQILDSNLYDPGQPSQHELLDQIANHCAGHLSNSSGRIAMDSLQILVDLLSLDYTLVEVRLGPILQSLIVSPYDPHDSEPIREFFDGVFNWFSKAKQIPNLFDKWIEIIEAKLSQFSLRDISNGPLMDRTFIERAHEELRLSVSSAQMVVIHDLLTSRLRGVIQSSTLCPSDSNMEPSSKRRRISATQTSSPSKDATTTEASDISDHSANVSALISSFYELFVISASRSSLQSKEWSNLSKKISRFGGEIIGTIVRSTLQCWPSSDSSKNRFRKFKNPSEQKVLASAFRILASVVQVQGPHTYSELDALELSEWLELLDQVSSRKKNHLDPILSFELIHLCLEHTSQRLSCLNTVDFTIPQTAYQTILKLVEDCTTPSDFNWNGSLVSLTSPELAHALWHYLTTTHLSEFATLATPDQINQFAQIAIKFISRTLPPQPSDGLNESGRFSIISTSRMMLRSPVFLECTSLREPLLQKLVAAFEAVMPLDEGTSFSELDVNQLDSVNCLYDVISYLPLSYFTKWARKRLFKWSFAWNEALLSPQVNSESPHSQTVSVLRSRVFLCKILADPLSSASPEMMKQAVATIIKILNYCGTEEDENSLMRVTEYLTCGIVTKLMKSMKAGEDSDSSFEQLEKFCLALSQRIKHVAKGIIKARSIRPEDRLIISPLQAIADYGRIQILHSNREVSAEESVLIHRLQQLVCPILRNLEAALKKARAKASSNCSNLGLLELGKIYLQLCRIDGSQSRFRDSLIDLKLLLPSADQLKECQTELEASDSHPQVEAILPECLDLFEEMIQIHRHRYGTKRKDCAKAFQTLVFSHVHLRTSRSGPHGGSDSRSKFRASFIQSCNNANLNESREALGMLLSEINQCSQRFIGFRCSQSSTVGSHSFARFRALIDVAVLLILNYPGHDVNDTLLPHRASSNELEEVILKLLKVLKLVDLDDKQKSSNQQHALNFYSWKTDLIDQLCIQEAHRIGRSSLLEVLETLVELSSRTEFQTVQSLHDKLVSITSHLNQESLRRSLINQFPILVCLLSRLMVPTLDLKNYSRLVADLTSTTRLTAPFSKHSPFLLVDLVSKISQAPASSSVENFVNHGLFSLISTMGKFERNSIGYRILEAQHLTSSDDHYLQADDNANSLLNWKKILKNWETLRYKGTD</sequence>
<proteinExistence type="predicted"/>